<name>A0A9P7VE91_9AGAR</name>
<dbReference type="GeneID" id="66100883"/>
<dbReference type="EMBL" id="MU250601">
    <property type="protein sequence ID" value="KAG7439306.1"/>
    <property type="molecule type" value="Genomic_DNA"/>
</dbReference>
<dbReference type="Gene3D" id="3.40.50.150">
    <property type="entry name" value="Vaccinia Virus protein VP39"/>
    <property type="match status" value="1"/>
</dbReference>
<dbReference type="AlphaFoldDB" id="A0A9P7VE91"/>
<comment type="caution">
    <text evidence="1">The sequence shown here is derived from an EMBL/GenBank/DDBJ whole genome shotgun (WGS) entry which is preliminary data.</text>
</comment>
<accession>A0A9P7VE91</accession>
<protein>
    <submittedName>
        <fullName evidence="1">Uncharacterized protein</fullName>
    </submittedName>
</protein>
<evidence type="ECO:0000313" key="1">
    <source>
        <dbReference type="EMBL" id="KAG7439306.1"/>
    </source>
</evidence>
<dbReference type="RefSeq" id="XP_043032806.1">
    <property type="nucleotide sequence ID" value="XM_043178591.1"/>
</dbReference>
<dbReference type="InterPro" id="IPR029063">
    <property type="entry name" value="SAM-dependent_MTases_sf"/>
</dbReference>
<keyword evidence="2" id="KW-1185">Reference proteome</keyword>
<sequence length="288" mass="32015">MAAQDHPTRSGKRRITYHPAYWDHVLPGSIPIPSHFLKKDHDKNDVAYFASPQVLRDALSAPAKSKVTKICIPEWSLSSAQAQCHILAALTQAAIQYHKPSLSSNIRTLFSPAVLEMSAIEAGLKLESALMLITADSVLDGQWEAQMVLSTNFTKDLDSFVKDDGRRLIKLTQRKTWLGECEETIVPIYLISARFKRSSSSQTFGNLEDCFSPDGGQDPVQDGVEEGYTYADGVVRMEGKKKRAVDRDRLSALLFTVRAKRSVGSSVFLSGTRLVVDLSRKDGFFRFS</sequence>
<dbReference type="Proteomes" id="UP000812287">
    <property type="component" value="Unassembled WGS sequence"/>
</dbReference>
<evidence type="ECO:0000313" key="2">
    <source>
        <dbReference type="Proteomes" id="UP000812287"/>
    </source>
</evidence>
<proteinExistence type="predicted"/>
<gene>
    <name evidence="1" type="ORF">BT62DRAFT_1058179</name>
</gene>
<dbReference type="OrthoDB" id="8300214at2759"/>
<organism evidence="1 2">
    <name type="scientific">Guyanagaster necrorhizus</name>
    <dbReference type="NCBI Taxonomy" id="856835"/>
    <lineage>
        <taxon>Eukaryota</taxon>
        <taxon>Fungi</taxon>
        <taxon>Dikarya</taxon>
        <taxon>Basidiomycota</taxon>
        <taxon>Agaricomycotina</taxon>
        <taxon>Agaricomycetes</taxon>
        <taxon>Agaricomycetidae</taxon>
        <taxon>Agaricales</taxon>
        <taxon>Marasmiineae</taxon>
        <taxon>Physalacriaceae</taxon>
        <taxon>Guyanagaster</taxon>
    </lineage>
</organism>
<reference evidence="1" key="1">
    <citation type="submission" date="2020-11" db="EMBL/GenBank/DDBJ databases">
        <title>Adaptations for nitrogen fixation in a non-lichenized fungal sporocarp promotes dispersal by wood-feeding termites.</title>
        <authorList>
            <consortium name="DOE Joint Genome Institute"/>
            <person name="Koch R.A."/>
            <person name="Yoon G."/>
            <person name="Arayal U."/>
            <person name="Lail K."/>
            <person name="Amirebrahimi M."/>
            <person name="Labutti K."/>
            <person name="Lipzen A."/>
            <person name="Riley R."/>
            <person name="Barry K."/>
            <person name="Henrissat B."/>
            <person name="Grigoriev I.V."/>
            <person name="Herr J.R."/>
            <person name="Aime M.C."/>
        </authorList>
    </citation>
    <scope>NUCLEOTIDE SEQUENCE</scope>
    <source>
        <strain evidence="1">MCA 3950</strain>
    </source>
</reference>